<evidence type="ECO:0000313" key="1">
    <source>
        <dbReference type="EMBL" id="EDW41173.1"/>
    </source>
</evidence>
<dbReference type="InterPro" id="IPR008979">
    <property type="entry name" value="Galactose-bd-like_sf"/>
</dbReference>
<dbReference type="HOGENOM" id="CLU_940962_0_0_1"/>
<dbReference type="PhylomeDB" id="B4HF04"/>
<sequence length="296" mass="33538">MPIKIQLGSEKLKRLKMTEPYTVFGRRSGRSGSLKTEIAFDGAVMPYVHIMDLAPDGVIKPHVDSTRGGSRDALLDGDVTSYDMDNGYTRHCITDCRDVGIVVELGTFCKINHIRMLLWDRNSRAYSYYVEVSGDQTTHNTVNRVFHVVRLEAKHTAKLQRLVEHFVAPKTNVATVEMSAIVTDGVSRTRHALINGDYLHYDWDSAASSSSDGPTLLFGFNEELLGDLDDRNYSFYIEISTNRKDQEMIMVRRNDSIRSWQNFLFTPRPVVYIRIVGTRNTANEVRSSAAATKHVR</sequence>
<dbReference type="PANTHER" id="PTHR46306:SF1">
    <property type="entry name" value="BTB_POZ DOMAIN-CONTAINING PROTEIN 9"/>
    <property type="match status" value="1"/>
</dbReference>
<dbReference type="GO" id="GO:0008344">
    <property type="term" value="P:adult locomotory behavior"/>
    <property type="evidence" value="ECO:0007669"/>
    <property type="project" value="EnsemblMetazoa"/>
</dbReference>
<dbReference type="Proteomes" id="UP000001292">
    <property type="component" value="Unassembled WGS sequence"/>
</dbReference>
<name>B4HF04_DROSE</name>
<dbReference type="GO" id="GO:0032225">
    <property type="term" value="P:regulation of synaptic transmission, dopaminergic"/>
    <property type="evidence" value="ECO:0007669"/>
    <property type="project" value="EnsemblMetazoa"/>
</dbReference>
<dbReference type="PANTHER" id="PTHR46306">
    <property type="entry name" value="BTB/POZ DOMAIN-CONTAINING PROTEIN 9"/>
    <property type="match status" value="1"/>
</dbReference>
<protein>
    <submittedName>
        <fullName evidence="1">GM24701</fullName>
    </submittedName>
</protein>
<dbReference type="SUPFAM" id="SSF49785">
    <property type="entry name" value="Galactose-binding domain-like"/>
    <property type="match status" value="1"/>
</dbReference>
<proteinExistence type="predicted"/>
<keyword evidence="2" id="KW-1185">Reference proteome</keyword>
<evidence type="ECO:0000313" key="2">
    <source>
        <dbReference type="Proteomes" id="UP000001292"/>
    </source>
</evidence>
<accession>B4HF04</accession>
<reference evidence="1 2" key="1">
    <citation type="journal article" date="2007" name="Nature">
        <title>Evolution of genes and genomes on the Drosophila phylogeny.</title>
        <authorList>
            <consortium name="Drosophila 12 Genomes Consortium"/>
            <person name="Clark A.G."/>
            <person name="Eisen M.B."/>
            <person name="Smith D.R."/>
            <person name="Bergman C.M."/>
            <person name="Oliver B."/>
            <person name="Markow T.A."/>
            <person name="Kaufman T.C."/>
            <person name="Kellis M."/>
            <person name="Gelbart W."/>
            <person name="Iyer V.N."/>
            <person name="Pollard D.A."/>
            <person name="Sackton T.B."/>
            <person name="Larracuente A.M."/>
            <person name="Singh N.D."/>
            <person name="Abad J.P."/>
            <person name="Abt D.N."/>
            <person name="Adryan B."/>
            <person name="Aguade M."/>
            <person name="Akashi H."/>
            <person name="Anderson W.W."/>
            <person name="Aquadro C.F."/>
            <person name="Ardell D.H."/>
            <person name="Arguello R."/>
            <person name="Artieri C.G."/>
            <person name="Barbash D.A."/>
            <person name="Barker D."/>
            <person name="Barsanti P."/>
            <person name="Batterham P."/>
            <person name="Batzoglou S."/>
            <person name="Begun D."/>
            <person name="Bhutkar A."/>
            <person name="Blanco E."/>
            <person name="Bosak S.A."/>
            <person name="Bradley R.K."/>
            <person name="Brand A.D."/>
            <person name="Brent M.R."/>
            <person name="Brooks A.N."/>
            <person name="Brown R.H."/>
            <person name="Butlin R.K."/>
            <person name="Caggese C."/>
            <person name="Calvi B.R."/>
            <person name="Bernardo de Carvalho A."/>
            <person name="Caspi A."/>
            <person name="Castrezana S."/>
            <person name="Celniker S.E."/>
            <person name="Chang J.L."/>
            <person name="Chapple C."/>
            <person name="Chatterji S."/>
            <person name="Chinwalla A."/>
            <person name="Civetta A."/>
            <person name="Clifton S.W."/>
            <person name="Comeron J.M."/>
            <person name="Costello J.C."/>
            <person name="Coyne J.A."/>
            <person name="Daub J."/>
            <person name="David R.G."/>
            <person name="Delcher A.L."/>
            <person name="Delehaunty K."/>
            <person name="Do C.B."/>
            <person name="Ebling H."/>
            <person name="Edwards K."/>
            <person name="Eickbush T."/>
            <person name="Evans J.D."/>
            <person name="Filipski A."/>
            <person name="Findeiss S."/>
            <person name="Freyhult E."/>
            <person name="Fulton L."/>
            <person name="Fulton R."/>
            <person name="Garcia A.C."/>
            <person name="Gardiner A."/>
            <person name="Garfield D.A."/>
            <person name="Garvin B.E."/>
            <person name="Gibson G."/>
            <person name="Gilbert D."/>
            <person name="Gnerre S."/>
            <person name="Godfrey J."/>
            <person name="Good R."/>
            <person name="Gotea V."/>
            <person name="Gravely B."/>
            <person name="Greenberg A.J."/>
            <person name="Griffiths-Jones S."/>
            <person name="Gross S."/>
            <person name="Guigo R."/>
            <person name="Gustafson E.A."/>
            <person name="Haerty W."/>
            <person name="Hahn M.W."/>
            <person name="Halligan D.L."/>
            <person name="Halpern A.L."/>
            <person name="Halter G.M."/>
            <person name="Han M.V."/>
            <person name="Heger A."/>
            <person name="Hillier L."/>
            <person name="Hinrichs A.S."/>
            <person name="Holmes I."/>
            <person name="Hoskins R.A."/>
            <person name="Hubisz M.J."/>
            <person name="Hultmark D."/>
            <person name="Huntley M.A."/>
            <person name="Jaffe D.B."/>
            <person name="Jagadeeshan S."/>
            <person name="Jeck W.R."/>
            <person name="Johnson J."/>
            <person name="Jones C.D."/>
            <person name="Jordan W.C."/>
            <person name="Karpen G.H."/>
            <person name="Kataoka E."/>
            <person name="Keightley P.D."/>
            <person name="Kheradpour P."/>
            <person name="Kirkness E.F."/>
            <person name="Koerich L.B."/>
            <person name="Kristiansen K."/>
            <person name="Kudrna D."/>
            <person name="Kulathinal R.J."/>
            <person name="Kumar S."/>
            <person name="Kwok R."/>
            <person name="Lander E."/>
            <person name="Langley C.H."/>
            <person name="Lapoint R."/>
            <person name="Lazzaro B.P."/>
            <person name="Lee S.J."/>
            <person name="Levesque L."/>
            <person name="Li R."/>
            <person name="Lin C.F."/>
            <person name="Lin M.F."/>
            <person name="Lindblad-Toh K."/>
            <person name="Llopart A."/>
            <person name="Long M."/>
            <person name="Low L."/>
            <person name="Lozovsky E."/>
            <person name="Lu J."/>
            <person name="Luo M."/>
            <person name="Machado C.A."/>
            <person name="Makalowski W."/>
            <person name="Marzo M."/>
            <person name="Matsuda M."/>
            <person name="Matzkin L."/>
            <person name="McAllister B."/>
            <person name="McBride C.S."/>
            <person name="McKernan B."/>
            <person name="McKernan K."/>
            <person name="Mendez-Lago M."/>
            <person name="Minx P."/>
            <person name="Mollenhauer M.U."/>
            <person name="Montooth K."/>
            <person name="Mount S.M."/>
            <person name="Mu X."/>
            <person name="Myers E."/>
            <person name="Negre B."/>
            <person name="Newfeld S."/>
            <person name="Nielsen R."/>
            <person name="Noor M.A."/>
            <person name="O'Grady P."/>
            <person name="Pachter L."/>
            <person name="Papaceit M."/>
            <person name="Parisi M.J."/>
            <person name="Parisi M."/>
            <person name="Parts L."/>
            <person name="Pedersen J.S."/>
            <person name="Pesole G."/>
            <person name="Phillippy A.M."/>
            <person name="Ponting C.P."/>
            <person name="Pop M."/>
            <person name="Porcelli D."/>
            <person name="Powell J.R."/>
            <person name="Prohaska S."/>
            <person name="Pruitt K."/>
            <person name="Puig M."/>
            <person name="Quesneville H."/>
            <person name="Ram K.R."/>
            <person name="Rand D."/>
            <person name="Rasmussen M.D."/>
            <person name="Reed L.K."/>
            <person name="Reenan R."/>
            <person name="Reily A."/>
            <person name="Remington K.A."/>
            <person name="Rieger T.T."/>
            <person name="Ritchie M.G."/>
            <person name="Robin C."/>
            <person name="Rogers Y.H."/>
            <person name="Rohde C."/>
            <person name="Rozas J."/>
            <person name="Rubenfield M.J."/>
            <person name="Ruiz A."/>
            <person name="Russo S."/>
            <person name="Salzberg S.L."/>
            <person name="Sanchez-Gracia A."/>
            <person name="Saranga D.J."/>
            <person name="Sato H."/>
            <person name="Schaeffer S.W."/>
            <person name="Schatz M.C."/>
            <person name="Schlenke T."/>
            <person name="Schwartz R."/>
            <person name="Segarra C."/>
            <person name="Singh R.S."/>
            <person name="Sirot L."/>
            <person name="Sirota M."/>
            <person name="Sisneros N.B."/>
            <person name="Smith C.D."/>
            <person name="Smith T.F."/>
            <person name="Spieth J."/>
            <person name="Stage D.E."/>
            <person name="Stark A."/>
            <person name="Stephan W."/>
            <person name="Strausberg R.L."/>
            <person name="Strempel S."/>
            <person name="Sturgill D."/>
            <person name="Sutton G."/>
            <person name="Sutton G.G."/>
            <person name="Tao W."/>
            <person name="Teichmann S."/>
            <person name="Tobari Y.N."/>
            <person name="Tomimura Y."/>
            <person name="Tsolas J.M."/>
            <person name="Valente V.L."/>
            <person name="Venter E."/>
            <person name="Venter J.C."/>
            <person name="Vicario S."/>
            <person name="Vieira F.G."/>
            <person name="Vilella A.J."/>
            <person name="Villasante A."/>
            <person name="Walenz B."/>
            <person name="Wang J."/>
            <person name="Wasserman M."/>
            <person name="Watts T."/>
            <person name="Wilson D."/>
            <person name="Wilson R.K."/>
            <person name="Wing R.A."/>
            <person name="Wolfner M.F."/>
            <person name="Wong A."/>
            <person name="Wong G.K."/>
            <person name="Wu C.I."/>
            <person name="Wu G."/>
            <person name="Yamamoto D."/>
            <person name="Yang H.P."/>
            <person name="Yang S.P."/>
            <person name="Yorke J.A."/>
            <person name="Yoshida K."/>
            <person name="Zdobnov E."/>
            <person name="Zhang P."/>
            <person name="Zhang Y."/>
            <person name="Zimin A.V."/>
            <person name="Baldwin J."/>
            <person name="Abdouelleil A."/>
            <person name="Abdulkadir J."/>
            <person name="Abebe A."/>
            <person name="Abera B."/>
            <person name="Abreu J."/>
            <person name="Acer S.C."/>
            <person name="Aftuck L."/>
            <person name="Alexander A."/>
            <person name="An P."/>
            <person name="Anderson E."/>
            <person name="Anderson S."/>
            <person name="Arachi H."/>
            <person name="Azer M."/>
            <person name="Bachantsang P."/>
            <person name="Barry A."/>
            <person name="Bayul T."/>
            <person name="Berlin A."/>
            <person name="Bessette D."/>
            <person name="Bloom T."/>
            <person name="Blye J."/>
            <person name="Boguslavskiy L."/>
            <person name="Bonnet C."/>
            <person name="Boukhgalter B."/>
            <person name="Bourzgui I."/>
            <person name="Brown A."/>
            <person name="Cahill P."/>
            <person name="Channer S."/>
            <person name="Cheshatsang Y."/>
            <person name="Chuda L."/>
            <person name="Citroen M."/>
            <person name="Collymore A."/>
            <person name="Cooke P."/>
            <person name="Costello M."/>
            <person name="D'Aco K."/>
            <person name="Daza R."/>
            <person name="De Haan G."/>
            <person name="DeGray S."/>
            <person name="DeMaso C."/>
            <person name="Dhargay N."/>
            <person name="Dooley K."/>
            <person name="Dooley E."/>
            <person name="Doricent M."/>
            <person name="Dorje P."/>
            <person name="Dorjee K."/>
            <person name="Dupes A."/>
            <person name="Elong R."/>
            <person name="Falk J."/>
            <person name="Farina A."/>
            <person name="Faro S."/>
            <person name="Ferguson D."/>
            <person name="Fisher S."/>
            <person name="Foley C.D."/>
            <person name="Franke A."/>
            <person name="Friedrich D."/>
            <person name="Gadbois L."/>
            <person name="Gearin G."/>
            <person name="Gearin C.R."/>
            <person name="Giannoukos G."/>
            <person name="Goode T."/>
            <person name="Graham J."/>
            <person name="Grandbois E."/>
            <person name="Grewal S."/>
            <person name="Gyaltsen K."/>
            <person name="Hafez N."/>
            <person name="Hagos B."/>
            <person name="Hall J."/>
            <person name="Henson C."/>
            <person name="Hollinger A."/>
            <person name="Honan T."/>
            <person name="Huard M.D."/>
            <person name="Hughes L."/>
            <person name="Hurhula B."/>
            <person name="Husby M.E."/>
            <person name="Kamat A."/>
            <person name="Kanga B."/>
            <person name="Kashin S."/>
            <person name="Khazanovich D."/>
            <person name="Kisner P."/>
            <person name="Lance K."/>
            <person name="Lara M."/>
            <person name="Lee W."/>
            <person name="Lennon N."/>
            <person name="Letendre F."/>
            <person name="LeVine R."/>
            <person name="Lipovsky A."/>
            <person name="Liu X."/>
            <person name="Liu J."/>
            <person name="Liu S."/>
            <person name="Lokyitsang T."/>
            <person name="Lokyitsang Y."/>
            <person name="Lubonja R."/>
            <person name="Lui A."/>
            <person name="MacDonald P."/>
            <person name="Magnisalis V."/>
            <person name="Maru K."/>
            <person name="Matthews C."/>
            <person name="McCusker W."/>
            <person name="McDonough S."/>
            <person name="Mehta T."/>
            <person name="Meldrim J."/>
            <person name="Meneus L."/>
            <person name="Mihai O."/>
            <person name="Mihalev A."/>
            <person name="Mihova T."/>
            <person name="Mittelman R."/>
            <person name="Mlenga V."/>
            <person name="Montmayeur A."/>
            <person name="Mulrain L."/>
            <person name="Navidi A."/>
            <person name="Naylor J."/>
            <person name="Negash T."/>
            <person name="Nguyen T."/>
            <person name="Nguyen N."/>
            <person name="Nicol R."/>
            <person name="Norbu C."/>
            <person name="Norbu N."/>
            <person name="Novod N."/>
            <person name="O'Neill B."/>
            <person name="Osman S."/>
            <person name="Markiewicz E."/>
            <person name="Oyono O.L."/>
            <person name="Patti C."/>
            <person name="Phunkhang P."/>
            <person name="Pierre F."/>
            <person name="Priest M."/>
            <person name="Raghuraman S."/>
            <person name="Rege F."/>
            <person name="Reyes R."/>
            <person name="Rise C."/>
            <person name="Rogov P."/>
            <person name="Ross K."/>
            <person name="Ryan E."/>
            <person name="Settipalli S."/>
            <person name="Shea T."/>
            <person name="Sherpa N."/>
            <person name="Shi L."/>
            <person name="Shih D."/>
            <person name="Sparrow T."/>
            <person name="Spaulding J."/>
            <person name="Stalker J."/>
            <person name="Stange-Thomann N."/>
            <person name="Stavropoulos S."/>
            <person name="Stone C."/>
            <person name="Strader C."/>
            <person name="Tesfaye S."/>
            <person name="Thomson T."/>
            <person name="Thoulutsang Y."/>
            <person name="Thoulutsang D."/>
            <person name="Topham K."/>
            <person name="Topping I."/>
            <person name="Tsamla T."/>
            <person name="Vassiliev H."/>
            <person name="Vo A."/>
            <person name="Wangchuk T."/>
            <person name="Wangdi T."/>
            <person name="Weiand M."/>
            <person name="Wilkinson J."/>
            <person name="Wilson A."/>
            <person name="Yadav S."/>
            <person name="Young G."/>
            <person name="Yu Q."/>
            <person name="Zembek L."/>
            <person name="Zhong D."/>
            <person name="Zimmer A."/>
            <person name="Zwirko Z."/>
            <person name="Jaffe D.B."/>
            <person name="Alvarez P."/>
            <person name="Brockman W."/>
            <person name="Butler J."/>
            <person name="Chin C."/>
            <person name="Gnerre S."/>
            <person name="Grabherr M."/>
            <person name="Kleber M."/>
            <person name="Mauceli E."/>
            <person name="MacCallum I."/>
        </authorList>
    </citation>
    <scope>NUCLEOTIDE SEQUENCE [LARGE SCALE GENOMIC DNA]</scope>
    <source>
        <strain evidence="2">Rob3c / Tucson 14021-0248.25</strain>
    </source>
</reference>
<gene>
    <name evidence="1" type="primary">Dsec\GM24701</name>
    <name evidence="1" type="ORF">Dsec_GM24701</name>
</gene>
<dbReference type="InterPro" id="IPR052407">
    <property type="entry name" value="BTB_POZ_domain_cont_9"/>
</dbReference>
<dbReference type="OMA" id="NHIRIYS"/>
<organism evidence="2">
    <name type="scientific">Drosophila sechellia</name>
    <name type="common">Fruit fly</name>
    <dbReference type="NCBI Taxonomy" id="7238"/>
    <lineage>
        <taxon>Eukaryota</taxon>
        <taxon>Metazoa</taxon>
        <taxon>Ecdysozoa</taxon>
        <taxon>Arthropoda</taxon>
        <taxon>Hexapoda</taxon>
        <taxon>Insecta</taxon>
        <taxon>Pterygota</taxon>
        <taxon>Neoptera</taxon>
        <taxon>Endopterygota</taxon>
        <taxon>Diptera</taxon>
        <taxon>Brachycera</taxon>
        <taxon>Muscomorpha</taxon>
        <taxon>Ephydroidea</taxon>
        <taxon>Drosophilidae</taxon>
        <taxon>Drosophila</taxon>
        <taxon>Sophophora</taxon>
    </lineage>
</organism>
<dbReference type="AlphaFoldDB" id="B4HF04"/>
<dbReference type="GO" id="GO:0048512">
    <property type="term" value="P:circadian behavior"/>
    <property type="evidence" value="ECO:0007669"/>
    <property type="project" value="TreeGrafter"/>
</dbReference>
<dbReference type="Gene3D" id="2.60.120.260">
    <property type="entry name" value="Galactose-binding domain-like"/>
    <property type="match status" value="1"/>
</dbReference>
<dbReference type="STRING" id="7238.B4HF04"/>
<dbReference type="EMBL" id="CH480815">
    <property type="protein sequence ID" value="EDW41173.1"/>
    <property type="molecule type" value="Genomic_DNA"/>
</dbReference>
<dbReference type="GO" id="GO:0005737">
    <property type="term" value="C:cytoplasm"/>
    <property type="evidence" value="ECO:0007669"/>
    <property type="project" value="EnsemblMetazoa"/>
</dbReference>
<dbReference type="GO" id="GO:0045938">
    <property type="term" value="P:positive regulation of circadian sleep/wake cycle, sleep"/>
    <property type="evidence" value="ECO:0007669"/>
    <property type="project" value="EnsemblMetazoa"/>
</dbReference>